<evidence type="ECO:0000313" key="4">
    <source>
        <dbReference type="EMBL" id="MQR27467.1"/>
    </source>
</evidence>
<accession>A0A843YYP5</accession>
<keyword evidence="2 4" id="KW-0808">Transferase</keyword>
<dbReference type="PANTHER" id="PTHR22916">
    <property type="entry name" value="GLYCOSYLTRANSFERASE"/>
    <property type="match status" value="1"/>
</dbReference>
<evidence type="ECO:0000256" key="1">
    <source>
        <dbReference type="ARBA" id="ARBA00022676"/>
    </source>
</evidence>
<dbReference type="EMBL" id="WIPA01000020">
    <property type="protein sequence ID" value="MQR27467.1"/>
    <property type="molecule type" value="Genomic_DNA"/>
</dbReference>
<dbReference type="AlphaFoldDB" id="A0A843YYP5"/>
<dbReference type="GO" id="GO:0016757">
    <property type="term" value="F:glycosyltransferase activity"/>
    <property type="evidence" value="ECO:0007669"/>
    <property type="project" value="UniProtKB-KW"/>
</dbReference>
<gene>
    <name evidence="4" type="ORF">GFV13_09470</name>
</gene>
<evidence type="ECO:0000256" key="2">
    <source>
        <dbReference type="ARBA" id="ARBA00022679"/>
    </source>
</evidence>
<comment type="caution">
    <text evidence="4">The sequence shown here is derived from an EMBL/GenBank/DDBJ whole genome shotgun (WGS) entry which is preliminary data.</text>
</comment>
<dbReference type="InterPro" id="IPR001173">
    <property type="entry name" value="Glyco_trans_2-like"/>
</dbReference>
<organism evidence="4 5">
    <name type="scientific">Leuconostoc mesenteroides</name>
    <dbReference type="NCBI Taxonomy" id="1245"/>
    <lineage>
        <taxon>Bacteria</taxon>
        <taxon>Bacillati</taxon>
        <taxon>Bacillota</taxon>
        <taxon>Bacilli</taxon>
        <taxon>Lactobacillales</taxon>
        <taxon>Lactobacillaceae</taxon>
        <taxon>Leuconostoc</taxon>
    </lineage>
</organism>
<dbReference type="Gene3D" id="3.90.550.10">
    <property type="entry name" value="Spore Coat Polysaccharide Biosynthesis Protein SpsA, Chain A"/>
    <property type="match status" value="1"/>
</dbReference>
<evidence type="ECO:0000259" key="3">
    <source>
        <dbReference type="Pfam" id="PF00535"/>
    </source>
</evidence>
<proteinExistence type="predicted"/>
<reference evidence="4 5" key="1">
    <citation type="submission" date="2019-10" db="EMBL/GenBank/DDBJ databases">
        <title>WGS of Leuconostoc mesenteroides.</title>
        <authorList>
            <person name="Melo Bolivar J."/>
            <person name="Marino-Ramirez L."/>
            <person name="Villamil Diaz L.M."/>
        </authorList>
    </citation>
    <scope>NUCLEOTIDE SEQUENCE [LARGE SCALE GENOMIC DNA]</scope>
    <source>
        <strain evidence="4 5">M11</strain>
    </source>
</reference>
<dbReference type="Pfam" id="PF00535">
    <property type="entry name" value="Glycos_transf_2"/>
    <property type="match status" value="1"/>
</dbReference>
<evidence type="ECO:0000313" key="5">
    <source>
        <dbReference type="Proteomes" id="UP000469952"/>
    </source>
</evidence>
<dbReference type="SUPFAM" id="SSF53448">
    <property type="entry name" value="Nucleotide-diphospho-sugar transferases"/>
    <property type="match status" value="1"/>
</dbReference>
<dbReference type="PANTHER" id="PTHR22916:SF51">
    <property type="entry name" value="GLYCOSYLTRANSFERASE EPSH-RELATED"/>
    <property type="match status" value="1"/>
</dbReference>
<sequence>MENCFTDVHAVEVRRILTMNKDEFMSTDNVKVSAILPVYNIAKYLEDAVSSLLKQTYTNIEIIIIDDGSTDGSVEIGRKLAEENERVQFVAQANAGAASARNNGMNLASGKYLYFMDPDDVMGVNYIHELVASAEKNKSQLVIAGFTNVFDDGNKVIKTTVTSPENNYTQNEWRAAAVKYLNNTQLAVPWNKLYLKSFILEKDLKFPSVKWDDLHFNLDVIKDVENVSVVSNAEYFYLRERPGSETASVFDNRLFSTRKDQFTHALEVFKSWDATLENSRNGLGYYFSSRVLQIVQEISGADSLSWQQKKEEASTVLNDPLTKWSFINSKGKSGILRVLQTPLKNRQVVLSLVMGKFIRIFTHLAGGFFQKLRVKVMKV</sequence>
<dbReference type="Proteomes" id="UP000469952">
    <property type="component" value="Unassembled WGS sequence"/>
</dbReference>
<protein>
    <submittedName>
        <fullName evidence="4">Glycosyltransferase</fullName>
    </submittedName>
</protein>
<dbReference type="CDD" id="cd00761">
    <property type="entry name" value="Glyco_tranf_GTA_type"/>
    <property type="match status" value="1"/>
</dbReference>
<dbReference type="InterPro" id="IPR029044">
    <property type="entry name" value="Nucleotide-diphossugar_trans"/>
</dbReference>
<feature type="domain" description="Glycosyltransferase 2-like" evidence="3">
    <location>
        <begin position="33"/>
        <end position="167"/>
    </location>
</feature>
<name>A0A843YYP5_LEUME</name>
<keyword evidence="1" id="KW-0328">Glycosyltransferase</keyword>